<evidence type="ECO:0000256" key="9">
    <source>
        <dbReference type="ARBA" id="ARBA00023136"/>
    </source>
</evidence>
<dbReference type="InterPro" id="IPR050369">
    <property type="entry name" value="RBOH/FRE"/>
</dbReference>
<name>A0A5E8BZA3_9ASCO</name>
<dbReference type="SFLD" id="SFLDG01168">
    <property type="entry name" value="Ferric_reductase_subgroup_(FRE"/>
    <property type="match status" value="1"/>
</dbReference>
<feature type="domain" description="Ferric oxidoreductase" evidence="12">
    <location>
        <begin position="112"/>
        <end position="226"/>
    </location>
</feature>
<evidence type="ECO:0000259" key="12">
    <source>
        <dbReference type="Pfam" id="PF01794"/>
    </source>
</evidence>
<evidence type="ECO:0000313" key="13">
    <source>
        <dbReference type="EMBL" id="VVT54135.1"/>
    </source>
</evidence>
<keyword evidence="3 11" id="KW-0812">Transmembrane</keyword>
<proteinExistence type="predicted"/>
<dbReference type="GO" id="GO:0033215">
    <property type="term" value="P:reductive iron assimilation"/>
    <property type="evidence" value="ECO:0007669"/>
    <property type="project" value="TreeGrafter"/>
</dbReference>
<keyword evidence="8" id="KW-0813">Transport</keyword>
<feature type="transmembrane region" description="Helical" evidence="11">
    <location>
        <begin position="70"/>
        <end position="95"/>
    </location>
</feature>
<keyword evidence="8" id="KW-0406">Ion transport</keyword>
<evidence type="ECO:0000256" key="2">
    <source>
        <dbReference type="ARBA" id="ARBA00022630"/>
    </source>
</evidence>
<feature type="compositionally biased region" description="Acidic residues" evidence="10">
    <location>
        <begin position="421"/>
        <end position="435"/>
    </location>
</feature>
<feature type="transmembrane region" description="Helical" evidence="11">
    <location>
        <begin position="211"/>
        <end position="229"/>
    </location>
</feature>
<keyword evidence="2" id="KW-0285">Flavoprotein</keyword>
<dbReference type="InterPro" id="IPR039261">
    <property type="entry name" value="FNR_nucleotide-bd"/>
</dbReference>
<sequence>MSVESLIPRHEGHDHSGPHYANIKYGYIALATASSLLLLATARTLVAKIVSSKSASRSRQGRQKKSGSRLLLLLLEGRVPLPVVVMFWGFFMILFCTVGLPEFTAKKLAKRAGRITYSMVPVILLLALRVPGNSVIITSYLDTLRLHKWIARVVLVSAAVHVVIYLAVYISTGRTDKIKKKDNLLGLVAAILMAVVGITSLKPVRRRVYRVFYFIHYPAAWAIVILIIFHARPGVLVLAIMSLSVLFVEALIRIWATKVVKAVSVTRLSPTLSVIVLPRRVLPNDFAPASHLRLGLHPYTIASLPSDPEVRLLVRDLSHPILPDGPAATETWLAVNGPYMPSGRASQLVREARKALIFAGGSGLSFAAGVARALEMRGAQVRVIWMVRRRDEITALGLLEVTCAEVYVTSNGGGNKRTGGGEEEEEERSEDPFDDEFELEELLDDDEDDEDVNMTVVGSTLTNGSGEEEGTLVSGGGPKGVRIHKGRPDFRLVAKEFFHLEGEEEEEESAGGVGGVGGCWVCACGPAGLVSQAKRWAGTYYDGVEFVGEEYVL</sequence>
<dbReference type="PANTHER" id="PTHR11972">
    <property type="entry name" value="NADPH OXIDASE"/>
    <property type="match status" value="1"/>
</dbReference>
<keyword evidence="6 11" id="KW-1133">Transmembrane helix</keyword>
<feature type="transmembrane region" description="Helical" evidence="11">
    <location>
        <begin position="184"/>
        <end position="204"/>
    </location>
</feature>
<feature type="transmembrane region" description="Helical" evidence="11">
    <location>
        <begin position="25"/>
        <end position="50"/>
    </location>
</feature>
<protein>
    <recommendedName>
        <fullName evidence="12">Ferric oxidoreductase domain-containing protein</fullName>
    </recommendedName>
</protein>
<evidence type="ECO:0000256" key="4">
    <source>
        <dbReference type="ARBA" id="ARBA00022827"/>
    </source>
</evidence>
<dbReference type="AlphaFoldDB" id="A0A5E8BZA3"/>
<dbReference type="EMBL" id="CABVLU010000003">
    <property type="protein sequence ID" value="VVT54135.1"/>
    <property type="molecule type" value="Genomic_DNA"/>
</dbReference>
<keyword evidence="9 11" id="KW-0472">Membrane</keyword>
<dbReference type="Pfam" id="PF01794">
    <property type="entry name" value="Ferric_reduct"/>
    <property type="match status" value="1"/>
</dbReference>
<feature type="transmembrane region" description="Helical" evidence="11">
    <location>
        <begin position="115"/>
        <end position="137"/>
    </location>
</feature>
<evidence type="ECO:0000313" key="14">
    <source>
        <dbReference type="Proteomes" id="UP000398389"/>
    </source>
</evidence>
<dbReference type="SUPFAM" id="SSF52343">
    <property type="entry name" value="Ferredoxin reductase-like, C-terminal NADP-linked domain"/>
    <property type="match status" value="1"/>
</dbReference>
<dbReference type="InterPro" id="IPR013130">
    <property type="entry name" value="Fe3_Rdtase_TM_dom"/>
</dbReference>
<keyword evidence="5" id="KW-0249">Electron transport</keyword>
<dbReference type="RefSeq" id="XP_031854530.1">
    <property type="nucleotide sequence ID" value="XM_031998639.1"/>
</dbReference>
<dbReference type="GO" id="GO:0000293">
    <property type="term" value="F:ferric-chelate reductase activity"/>
    <property type="evidence" value="ECO:0007669"/>
    <property type="project" value="TreeGrafter"/>
</dbReference>
<dbReference type="CDD" id="cd06186">
    <property type="entry name" value="NOX_Duox_like_FAD_NADP"/>
    <property type="match status" value="1"/>
</dbReference>
<feature type="transmembrane region" description="Helical" evidence="11">
    <location>
        <begin position="149"/>
        <end position="172"/>
    </location>
</feature>
<keyword evidence="7" id="KW-0560">Oxidoreductase</keyword>
<dbReference type="SFLD" id="SFLDS00052">
    <property type="entry name" value="Ferric_Reductase_Domain"/>
    <property type="match status" value="1"/>
</dbReference>
<evidence type="ECO:0000256" key="7">
    <source>
        <dbReference type="ARBA" id="ARBA00023002"/>
    </source>
</evidence>
<keyword evidence="14" id="KW-1185">Reference proteome</keyword>
<feature type="region of interest" description="Disordered" evidence="10">
    <location>
        <begin position="410"/>
        <end position="435"/>
    </location>
</feature>
<dbReference type="GO" id="GO:0005886">
    <property type="term" value="C:plasma membrane"/>
    <property type="evidence" value="ECO:0007669"/>
    <property type="project" value="TreeGrafter"/>
</dbReference>
<comment type="subcellular location">
    <subcellularLocation>
        <location evidence="1">Membrane</location>
        <topology evidence="1">Multi-pass membrane protein</topology>
    </subcellularLocation>
</comment>
<dbReference type="OrthoDB" id="10006946at2759"/>
<gene>
    <name evidence="13" type="ORF">SAPINGB_P003924</name>
</gene>
<dbReference type="PANTHER" id="PTHR11972:SF178">
    <property type="entry name" value="FERRIC REDUCTASE TRANSMEMBRANE COMPONENT 8-RELATED"/>
    <property type="match status" value="1"/>
</dbReference>
<dbReference type="Proteomes" id="UP000398389">
    <property type="component" value="Unassembled WGS sequence"/>
</dbReference>
<feature type="region of interest" description="Disordered" evidence="10">
    <location>
        <begin position="459"/>
        <end position="479"/>
    </location>
</feature>
<evidence type="ECO:0000256" key="5">
    <source>
        <dbReference type="ARBA" id="ARBA00022982"/>
    </source>
</evidence>
<keyword evidence="4" id="KW-0274">FAD</keyword>
<evidence type="ECO:0000256" key="6">
    <source>
        <dbReference type="ARBA" id="ARBA00022989"/>
    </source>
</evidence>
<evidence type="ECO:0000256" key="3">
    <source>
        <dbReference type="ARBA" id="ARBA00022692"/>
    </source>
</evidence>
<reference evidence="13 14" key="1">
    <citation type="submission" date="2019-09" db="EMBL/GenBank/DDBJ databases">
        <authorList>
            <person name="Brejova B."/>
        </authorList>
    </citation>
    <scope>NUCLEOTIDE SEQUENCE [LARGE SCALE GENOMIC DNA]</scope>
</reference>
<evidence type="ECO:0000256" key="1">
    <source>
        <dbReference type="ARBA" id="ARBA00004141"/>
    </source>
</evidence>
<evidence type="ECO:0000256" key="11">
    <source>
        <dbReference type="SAM" id="Phobius"/>
    </source>
</evidence>
<evidence type="ECO:0000256" key="8">
    <source>
        <dbReference type="ARBA" id="ARBA00023065"/>
    </source>
</evidence>
<evidence type="ECO:0000256" key="10">
    <source>
        <dbReference type="SAM" id="MobiDB-lite"/>
    </source>
</evidence>
<organism evidence="13 14">
    <name type="scientific">Magnusiomyces paraingens</name>
    <dbReference type="NCBI Taxonomy" id="2606893"/>
    <lineage>
        <taxon>Eukaryota</taxon>
        <taxon>Fungi</taxon>
        <taxon>Dikarya</taxon>
        <taxon>Ascomycota</taxon>
        <taxon>Saccharomycotina</taxon>
        <taxon>Dipodascomycetes</taxon>
        <taxon>Dipodascales</taxon>
        <taxon>Dipodascaceae</taxon>
        <taxon>Magnusiomyces</taxon>
    </lineage>
</organism>
<feature type="transmembrane region" description="Helical" evidence="11">
    <location>
        <begin position="235"/>
        <end position="256"/>
    </location>
</feature>
<dbReference type="SFLD" id="SFLDF00463">
    <property type="entry name" value="AIM14"/>
    <property type="match status" value="1"/>
</dbReference>
<accession>A0A5E8BZA3</accession>
<dbReference type="Gene3D" id="3.40.50.80">
    <property type="entry name" value="Nucleotide-binding domain of ferredoxin-NADP reductase (FNR) module"/>
    <property type="match status" value="1"/>
</dbReference>
<dbReference type="GeneID" id="43582739"/>